<dbReference type="GO" id="GO:0005829">
    <property type="term" value="C:cytosol"/>
    <property type="evidence" value="ECO:0007669"/>
    <property type="project" value="TreeGrafter"/>
</dbReference>
<keyword evidence="6 7" id="KW-0694">RNA-binding</keyword>
<keyword evidence="5 7" id="KW-0949">S-adenosyl-L-methionine</keyword>
<feature type="binding site" evidence="7 8">
    <location>
        <position position="54"/>
    </location>
    <ligand>
        <name>S-adenosyl-L-methionine</name>
        <dbReference type="ChEBI" id="CHEBI:59789"/>
    </ligand>
</feature>
<comment type="subcellular location">
    <subcellularLocation>
        <location evidence="7">Cytoplasm</location>
    </subcellularLocation>
</comment>
<proteinExistence type="inferred from homology"/>
<dbReference type="PROSITE" id="PS01131">
    <property type="entry name" value="RRNA_A_DIMETH"/>
    <property type="match status" value="1"/>
</dbReference>
<dbReference type="Proteomes" id="UP000176951">
    <property type="component" value="Unassembled WGS sequence"/>
</dbReference>
<keyword evidence="1 7" id="KW-0963">Cytoplasm</keyword>
<dbReference type="AlphaFoldDB" id="A0A1G2PVF6"/>
<comment type="caution">
    <text evidence="10">The sequence shown here is derived from an EMBL/GenBank/DDBJ whole genome shotgun (WGS) entry which is preliminary data.</text>
</comment>
<feature type="binding site" evidence="7 8">
    <location>
        <position position="27"/>
    </location>
    <ligand>
        <name>S-adenosyl-L-methionine</name>
        <dbReference type="ChEBI" id="CHEBI:59789"/>
    </ligand>
</feature>
<keyword evidence="3 7" id="KW-0489">Methyltransferase</keyword>
<feature type="binding site" evidence="7 8">
    <location>
        <position position="75"/>
    </location>
    <ligand>
        <name>S-adenosyl-L-methionine</name>
        <dbReference type="ChEBI" id="CHEBI:59789"/>
    </ligand>
</feature>
<keyword evidence="4 7" id="KW-0808">Transferase</keyword>
<dbReference type="Pfam" id="PF00398">
    <property type="entry name" value="RrnaAD"/>
    <property type="match status" value="1"/>
</dbReference>
<evidence type="ECO:0000256" key="3">
    <source>
        <dbReference type="ARBA" id="ARBA00022603"/>
    </source>
</evidence>
<comment type="similarity">
    <text evidence="7">Belongs to the class I-like SAM-binding methyltransferase superfamily. rRNA adenine N(6)-methyltransferase family. RsmA subfamily.</text>
</comment>
<comment type="function">
    <text evidence="7">Specifically dimethylates two adjacent adenosines (A1518 and A1519) in the loop of a conserved hairpin near the 3'-end of 16S rRNA in the 30S particle. May play a critical role in biogenesis of 30S subunits.</text>
</comment>
<dbReference type="SUPFAM" id="SSF53335">
    <property type="entry name" value="S-adenosyl-L-methionine-dependent methyltransferases"/>
    <property type="match status" value="1"/>
</dbReference>
<dbReference type="InterPro" id="IPR001737">
    <property type="entry name" value="KsgA/Erm"/>
</dbReference>
<feature type="domain" description="Ribosomal RNA adenine methylase transferase N-terminal" evidence="9">
    <location>
        <begin position="34"/>
        <end position="205"/>
    </location>
</feature>
<evidence type="ECO:0000256" key="8">
    <source>
        <dbReference type="PROSITE-ProRule" id="PRU01026"/>
    </source>
</evidence>
<dbReference type="InterPro" id="IPR020596">
    <property type="entry name" value="rRNA_Ade_Mease_Trfase_CS"/>
</dbReference>
<evidence type="ECO:0000256" key="7">
    <source>
        <dbReference type="HAMAP-Rule" id="MF_00607"/>
    </source>
</evidence>
<dbReference type="InterPro" id="IPR029063">
    <property type="entry name" value="SAM-dependent_MTases_sf"/>
</dbReference>
<dbReference type="EMBL" id="MHSW01000020">
    <property type="protein sequence ID" value="OHA51611.1"/>
    <property type="molecule type" value="Genomic_DNA"/>
</dbReference>
<dbReference type="CDD" id="cd02440">
    <property type="entry name" value="AdoMet_MTases"/>
    <property type="match status" value="1"/>
</dbReference>
<dbReference type="InterPro" id="IPR020598">
    <property type="entry name" value="rRNA_Ade_methylase_Trfase_N"/>
</dbReference>
<dbReference type="Gene3D" id="1.10.8.100">
    <property type="entry name" value="Ribosomal RNA adenine dimethylase-like, domain 2"/>
    <property type="match status" value="1"/>
</dbReference>
<dbReference type="Gene3D" id="3.40.50.150">
    <property type="entry name" value="Vaccinia Virus protein VP39"/>
    <property type="match status" value="1"/>
</dbReference>
<keyword evidence="2 7" id="KW-0698">rRNA processing</keyword>
<evidence type="ECO:0000256" key="2">
    <source>
        <dbReference type="ARBA" id="ARBA00022552"/>
    </source>
</evidence>
<sequence>MDLTDINTLKKLLSEYKTSPREGWGQNFLISKKILEQILETAKIKKTDLILEVGGGAGTLTQELAKRAKEITVIEKDPQLIPVLGHVLEGFKNIKIIKGDALKLEALPYSKGKKKWRIIANIPYWITGRFLRIVLESENPPTEIMLMVQKELAERICSQPPRMSLLSVSVQYYGKPKIIINNISPDNFWPASGVNSAVIKIIVGKKIRDAFKTKKFFTLIRAGFAHPRKQLRSNLKRAFTLSDPRVNDLFDTCNIKKTARAQELKLAAWSYLAEKIML</sequence>
<dbReference type="EC" id="2.1.1.182" evidence="7"/>
<protein>
    <recommendedName>
        <fullName evidence="7">Ribosomal RNA small subunit methyltransferase A</fullName>
        <ecNumber evidence="7">2.1.1.182</ecNumber>
    </recommendedName>
    <alternativeName>
        <fullName evidence="7">16S rRNA (adenine(1518)-N(6)/adenine(1519)-N(6))-dimethyltransferase</fullName>
    </alternativeName>
    <alternativeName>
        <fullName evidence="7">16S rRNA dimethyladenosine transferase</fullName>
    </alternativeName>
    <alternativeName>
        <fullName evidence="7">16S rRNA dimethylase</fullName>
    </alternativeName>
    <alternativeName>
        <fullName evidence="7">S-adenosylmethionine-6-N', N'-adenosyl(rRNA) dimethyltransferase</fullName>
    </alternativeName>
</protein>
<dbReference type="InterPro" id="IPR023165">
    <property type="entry name" value="rRNA_Ade_diMease-like_C"/>
</dbReference>
<dbReference type="PANTHER" id="PTHR11727:SF7">
    <property type="entry name" value="DIMETHYLADENOSINE TRANSFERASE-RELATED"/>
    <property type="match status" value="1"/>
</dbReference>
<evidence type="ECO:0000256" key="4">
    <source>
        <dbReference type="ARBA" id="ARBA00022679"/>
    </source>
</evidence>
<evidence type="ECO:0000256" key="6">
    <source>
        <dbReference type="ARBA" id="ARBA00022884"/>
    </source>
</evidence>
<evidence type="ECO:0000256" key="5">
    <source>
        <dbReference type="ARBA" id="ARBA00022691"/>
    </source>
</evidence>
<organism evidence="10 11">
    <name type="scientific">Candidatus Terrybacteria bacterium RIFCSPLOWO2_01_FULL_40_23</name>
    <dbReference type="NCBI Taxonomy" id="1802366"/>
    <lineage>
        <taxon>Bacteria</taxon>
        <taxon>Candidatus Terryibacteriota</taxon>
    </lineage>
</organism>
<feature type="binding site" evidence="7 8">
    <location>
        <position position="100"/>
    </location>
    <ligand>
        <name>S-adenosyl-L-methionine</name>
        <dbReference type="ChEBI" id="CHEBI:59789"/>
    </ligand>
</feature>
<dbReference type="SMART" id="SM00650">
    <property type="entry name" value="rADc"/>
    <property type="match status" value="1"/>
</dbReference>
<evidence type="ECO:0000313" key="11">
    <source>
        <dbReference type="Proteomes" id="UP000176951"/>
    </source>
</evidence>
<evidence type="ECO:0000259" key="9">
    <source>
        <dbReference type="SMART" id="SM00650"/>
    </source>
</evidence>
<evidence type="ECO:0000313" key="10">
    <source>
        <dbReference type="EMBL" id="OHA51611.1"/>
    </source>
</evidence>
<dbReference type="InterPro" id="IPR011530">
    <property type="entry name" value="rRNA_adenine_dimethylase"/>
</dbReference>
<comment type="catalytic activity">
    <reaction evidence="7">
        <text>adenosine(1518)/adenosine(1519) in 16S rRNA + 4 S-adenosyl-L-methionine = N(6)-dimethyladenosine(1518)/N(6)-dimethyladenosine(1519) in 16S rRNA + 4 S-adenosyl-L-homocysteine + 4 H(+)</text>
        <dbReference type="Rhea" id="RHEA:19609"/>
        <dbReference type="Rhea" id="RHEA-COMP:10232"/>
        <dbReference type="Rhea" id="RHEA-COMP:10233"/>
        <dbReference type="ChEBI" id="CHEBI:15378"/>
        <dbReference type="ChEBI" id="CHEBI:57856"/>
        <dbReference type="ChEBI" id="CHEBI:59789"/>
        <dbReference type="ChEBI" id="CHEBI:74411"/>
        <dbReference type="ChEBI" id="CHEBI:74493"/>
        <dbReference type="EC" id="2.1.1.182"/>
    </reaction>
</comment>
<dbReference type="PANTHER" id="PTHR11727">
    <property type="entry name" value="DIMETHYLADENOSINE TRANSFERASE"/>
    <property type="match status" value="1"/>
</dbReference>
<dbReference type="HAMAP" id="MF_00607">
    <property type="entry name" value="16SrRNA_methyltr_A"/>
    <property type="match status" value="1"/>
</dbReference>
<accession>A0A1G2PVF6</accession>
<dbReference type="GO" id="GO:0052908">
    <property type="term" value="F:16S rRNA (adenine(1518)-N(6)/adenine(1519)-N(6))-dimethyltransferase activity"/>
    <property type="evidence" value="ECO:0007669"/>
    <property type="project" value="UniProtKB-EC"/>
</dbReference>
<gene>
    <name evidence="7" type="primary">rsmA</name>
    <name evidence="7" type="synonym">ksgA</name>
    <name evidence="10" type="ORF">A3A97_04325</name>
</gene>
<evidence type="ECO:0000256" key="1">
    <source>
        <dbReference type="ARBA" id="ARBA00022490"/>
    </source>
</evidence>
<dbReference type="PROSITE" id="PS51689">
    <property type="entry name" value="SAM_RNA_A_N6_MT"/>
    <property type="match status" value="1"/>
</dbReference>
<feature type="binding site" evidence="7 8">
    <location>
        <position position="121"/>
    </location>
    <ligand>
        <name>S-adenosyl-L-methionine</name>
        <dbReference type="ChEBI" id="CHEBI:59789"/>
    </ligand>
</feature>
<reference evidence="10 11" key="1">
    <citation type="journal article" date="2016" name="Nat. Commun.">
        <title>Thousands of microbial genomes shed light on interconnected biogeochemical processes in an aquifer system.</title>
        <authorList>
            <person name="Anantharaman K."/>
            <person name="Brown C.T."/>
            <person name="Hug L.A."/>
            <person name="Sharon I."/>
            <person name="Castelle C.J."/>
            <person name="Probst A.J."/>
            <person name="Thomas B.C."/>
            <person name="Singh A."/>
            <person name="Wilkins M.J."/>
            <person name="Karaoz U."/>
            <person name="Brodie E.L."/>
            <person name="Williams K.H."/>
            <person name="Hubbard S.S."/>
            <person name="Banfield J.F."/>
        </authorList>
    </citation>
    <scope>NUCLEOTIDE SEQUENCE [LARGE SCALE GENOMIC DNA]</scope>
</reference>
<dbReference type="NCBIfam" id="TIGR00755">
    <property type="entry name" value="ksgA"/>
    <property type="match status" value="1"/>
</dbReference>
<name>A0A1G2PVF6_9BACT</name>
<feature type="binding site" evidence="7 8">
    <location>
        <position position="29"/>
    </location>
    <ligand>
        <name>S-adenosyl-L-methionine</name>
        <dbReference type="ChEBI" id="CHEBI:59789"/>
    </ligand>
</feature>
<dbReference type="GO" id="GO:0003723">
    <property type="term" value="F:RNA binding"/>
    <property type="evidence" value="ECO:0007669"/>
    <property type="project" value="UniProtKB-UniRule"/>
</dbReference>